<keyword evidence="1" id="KW-1133">Transmembrane helix</keyword>
<keyword evidence="1" id="KW-0812">Transmembrane</keyword>
<feature type="transmembrane region" description="Helical" evidence="1">
    <location>
        <begin position="9"/>
        <end position="34"/>
    </location>
</feature>
<protein>
    <recommendedName>
        <fullName evidence="4">DUF3139 domain-containing protein</fullName>
    </recommendedName>
</protein>
<keyword evidence="1" id="KW-0472">Membrane</keyword>
<evidence type="ECO:0008006" key="4">
    <source>
        <dbReference type="Google" id="ProtNLM"/>
    </source>
</evidence>
<dbReference type="RefSeq" id="WP_063975038.1">
    <property type="nucleotide sequence ID" value="NZ_LQWZ01000026.1"/>
</dbReference>
<accession>A0A177KRH3</accession>
<dbReference type="EMBL" id="LQWZ01000026">
    <property type="protein sequence ID" value="OAH55191.1"/>
    <property type="molecule type" value="Genomic_DNA"/>
</dbReference>
<dbReference type="Pfam" id="PF11337">
    <property type="entry name" value="DUF3139"/>
    <property type="match status" value="1"/>
</dbReference>
<organism evidence="2 3">
    <name type="scientific">Domibacillus aminovorans</name>
    <dbReference type="NCBI Taxonomy" id="29332"/>
    <lineage>
        <taxon>Bacteria</taxon>
        <taxon>Bacillati</taxon>
        <taxon>Bacillota</taxon>
        <taxon>Bacilli</taxon>
        <taxon>Bacillales</taxon>
        <taxon>Bacillaceae</taxon>
        <taxon>Domibacillus</taxon>
    </lineage>
</organism>
<proteinExistence type="predicted"/>
<dbReference type="InterPro" id="IPR021486">
    <property type="entry name" value="DUF3139"/>
</dbReference>
<evidence type="ECO:0000313" key="2">
    <source>
        <dbReference type="EMBL" id="OAH55191.1"/>
    </source>
</evidence>
<gene>
    <name evidence="2" type="ORF">AWH48_20215</name>
</gene>
<evidence type="ECO:0000313" key="3">
    <source>
        <dbReference type="Proteomes" id="UP000077271"/>
    </source>
</evidence>
<sequence>MRTFNKRNIILFISVITFIILVNLTPYAVLYAVIYRLNHGNPYEIKLVNKHIPPYLEKRGYTDKDIIEQHFVDPNISSNKDYYHTQYMVKFKDEPDITYYYGVRKKGKDVKQFCERYSPNPKYREIVKPTKHSEDDCVNYYDNQ</sequence>
<dbReference type="Proteomes" id="UP000077271">
    <property type="component" value="Unassembled WGS sequence"/>
</dbReference>
<reference evidence="2 3" key="1">
    <citation type="submission" date="2016-01" db="EMBL/GenBank/DDBJ databases">
        <title>Investigation of taxonomic status of Bacillus aminovorans.</title>
        <authorList>
            <person name="Verma A."/>
            <person name="Pal Y."/>
            <person name="Krishnamurthi S."/>
        </authorList>
    </citation>
    <scope>NUCLEOTIDE SEQUENCE [LARGE SCALE GENOMIC DNA]</scope>
    <source>
        <strain evidence="2 3">DSM 4337</strain>
    </source>
</reference>
<dbReference type="AlphaFoldDB" id="A0A177KRH3"/>
<dbReference type="OrthoDB" id="2884721at2"/>
<comment type="caution">
    <text evidence="2">The sequence shown here is derived from an EMBL/GenBank/DDBJ whole genome shotgun (WGS) entry which is preliminary data.</text>
</comment>
<evidence type="ECO:0000256" key="1">
    <source>
        <dbReference type="SAM" id="Phobius"/>
    </source>
</evidence>
<name>A0A177KRH3_9BACI</name>